<dbReference type="Gene3D" id="3.40.1740.10">
    <property type="entry name" value="VC0467-like"/>
    <property type="match status" value="1"/>
</dbReference>
<gene>
    <name evidence="3" type="ORF">OQ273_12790</name>
</gene>
<dbReference type="Pfam" id="PF02622">
    <property type="entry name" value="DUF179"/>
    <property type="match status" value="1"/>
</dbReference>
<sequence length="203" mass="21665">MDILHESLLGDAERGCFDGQFLLAMPGLSDSNFSRTVIYICAHNSNGAVGFILNRPQSISFGELMVQLELIDDDDTAVLPQSAMELSVQAGGPVETGRGFVLHSDDYHSEATLPISEDLSLTATVDILRAITKGKGPDKATMMLGYSGWGAGQLENEVSANGWLTCPAVNDIIFGEDLDTKYERAFASIGIDPAMLSSECGQA</sequence>
<dbReference type="GO" id="GO:0005829">
    <property type="term" value="C:cytosol"/>
    <property type="evidence" value="ECO:0007669"/>
    <property type="project" value="TreeGrafter"/>
</dbReference>
<keyword evidence="4" id="KW-1185">Reference proteome</keyword>
<dbReference type="NCBIfam" id="NF001268">
    <property type="entry name" value="PRK00228.1-4"/>
    <property type="match status" value="1"/>
</dbReference>
<evidence type="ECO:0000256" key="1">
    <source>
        <dbReference type="ARBA" id="ARBA00009600"/>
    </source>
</evidence>
<name>A0A9X3UJA0_9HYPH</name>
<dbReference type="RefSeq" id="WP_267990888.1">
    <property type="nucleotide sequence ID" value="NZ_JAPJZI010000001.1"/>
</dbReference>
<evidence type="ECO:0000313" key="3">
    <source>
        <dbReference type="EMBL" id="MDA5399452.1"/>
    </source>
</evidence>
<dbReference type="SUPFAM" id="SSF143456">
    <property type="entry name" value="VC0467-like"/>
    <property type="match status" value="1"/>
</dbReference>
<dbReference type="AlphaFoldDB" id="A0A9X3UJA0"/>
<dbReference type="Proteomes" id="UP001151234">
    <property type="component" value="Unassembled WGS sequence"/>
</dbReference>
<comment type="caution">
    <text evidence="3">The sequence shown here is derived from an EMBL/GenBank/DDBJ whole genome shotgun (WGS) entry which is preliminary data.</text>
</comment>
<comment type="similarity">
    <text evidence="1 2">Belongs to the UPF0301 (AlgH) family.</text>
</comment>
<dbReference type="PANTHER" id="PTHR30327:SF1">
    <property type="entry name" value="UPF0301 PROTEIN YQGE"/>
    <property type="match status" value="1"/>
</dbReference>
<dbReference type="HAMAP" id="MF_00758">
    <property type="entry name" value="UPF0301"/>
    <property type="match status" value="1"/>
</dbReference>
<reference evidence="3" key="1">
    <citation type="submission" date="2022-11" db="EMBL/GenBank/DDBJ databases">
        <title>Draft genome sequence of Hoeflea poritis E7-10 and Hoeflea prorocentri PM5-8, separated from scleractinian coral Porites lutea and marine dinoflagellate.</title>
        <authorList>
            <person name="Zhang G."/>
            <person name="Wei Q."/>
            <person name="Cai L."/>
        </authorList>
    </citation>
    <scope>NUCLEOTIDE SEQUENCE</scope>
    <source>
        <strain evidence="3">PM5-8</strain>
    </source>
</reference>
<dbReference type="PANTHER" id="PTHR30327">
    <property type="entry name" value="UNCHARACTERIZED PROTEIN YQGE"/>
    <property type="match status" value="1"/>
</dbReference>
<evidence type="ECO:0000256" key="2">
    <source>
        <dbReference type="HAMAP-Rule" id="MF_00758"/>
    </source>
</evidence>
<protein>
    <recommendedName>
        <fullName evidence="2">UPF0301 protein OQ273_12790</fullName>
    </recommendedName>
</protein>
<dbReference type="EMBL" id="JAPJZI010000001">
    <property type="protein sequence ID" value="MDA5399452.1"/>
    <property type="molecule type" value="Genomic_DNA"/>
</dbReference>
<accession>A0A9X3UJA0</accession>
<dbReference type="InterPro" id="IPR003774">
    <property type="entry name" value="AlgH-like"/>
</dbReference>
<organism evidence="3 4">
    <name type="scientific">Hoeflea prorocentri</name>
    <dbReference type="NCBI Taxonomy" id="1922333"/>
    <lineage>
        <taxon>Bacteria</taxon>
        <taxon>Pseudomonadati</taxon>
        <taxon>Pseudomonadota</taxon>
        <taxon>Alphaproteobacteria</taxon>
        <taxon>Hyphomicrobiales</taxon>
        <taxon>Rhizobiaceae</taxon>
        <taxon>Hoeflea</taxon>
    </lineage>
</organism>
<evidence type="ECO:0000313" key="4">
    <source>
        <dbReference type="Proteomes" id="UP001151234"/>
    </source>
</evidence>
<proteinExistence type="inferred from homology"/>